<proteinExistence type="predicted"/>
<dbReference type="GO" id="GO:0008270">
    <property type="term" value="F:zinc ion binding"/>
    <property type="evidence" value="ECO:0007669"/>
    <property type="project" value="UniProtKB-KW"/>
</dbReference>
<feature type="domain" description="C2H2-type" evidence="4">
    <location>
        <begin position="83"/>
        <end position="111"/>
    </location>
</feature>
<feature type="chain" id="PRO_5042993592" description="C2H2-type domain-containing protein" evidence="3">
    <location>
        <begin position="23"/>
        <end position="373"/>
    </location>
</feature>
<evidence type="ECO:0000313" key="6">
    <source>
        <dbReference type="Proteomes" id="UP001321473"/>
    </source>
</evidence>
<name>A0AAQ4EYT2_AMBAM</name>
<dbReference type="PANTHER" id="PTHR21385">
    <property type="entry name" value="ZINC FINGER PROTEIN-RELATED"/>
    <property type="match status" value="1"/>
</dbReference>
<protein>
    <recommendedName>
        <fullName evidence="4">C2H2-type domain-containing protein</fullName>
    </recommendedName>
</protein>
<keyword evidence="2" id="KW-1133">Transmembrane helix</keyword>
<dbReference type="Proteomes" id="UP001321473">
    <property type="component" value="Unassembled WGS sequence"/>
</dbReference>
<keyword evidence="1" id="KW-0863">Zinc-finger</keyword>
<comment type="caution">
    <text evidence="5">The sequence shown here is derived from an EMBL/GenBank/DDBJ whole genome shotgun (WGS) entry which is preliminary data.</text>
</comment>
<evidence type="ECO:0000259" key="4">
    <source>
        <dbReference type="PROSITE" id="PS50157"/>
    </source>
</evidence>
<dbReference type="EMBL" id="JARKHS020009346">
    <property type="protein sequence ID" value="KAK8779950.1"/>
    <property type="molecule type" value="Genomic_DNA"/>
</dbReference>
<keyword evidence="2" id="KW-0812">Transmembrane</keyword>
<gene>
    <name evidence="5" type="ORF">V5799_018710</name>
</gene>
<evidence type="ECO:0000313" key="5">
    <source>
        <dbReference type="EMBL" id="KAK8779950.1"/>
    </source>
</evidence>
<dbReference type="PANTHER" id="PTHR21385:SF0">
    <property type="entry name" value="RE51073P"/>
    <property type="match status" value="1"/>
</dbReference>
<feature type="transmembrane region" description="Helical" evidence="2">
    <location>
        <begin position="243"/>
        <end position="268"/>
    </location>
</feature>
<keyword evidence="1" id="KW-0862">Zinc</keyword>
<keyword evidence="6" id="KW-1185">Reference proteome</keyword>
<keyword evidence="3" id="KW-0732">Signal</keyword>
<reference evidence="5 6" key="1">
    <citation type="journal article" date="2023" name="Arcadia Sci">
        <title>De novo assembly of a long-read Amblyomma americanum tick genome.</title>
        <authorList>
            <person name="Chou S."/>
            <person name="Poskanzer K.E."/>
            <person name="Rollins M."/>
            <person name="Thuy-Boun P.S."/>
        </authorList>
    </citation>
    <scope>NUCLEOTIDE SEQUENCE [LARGE SCALE GENOMIC DNA]</scope>
    <source>
        <strain evidence="5">F_SG_1</strain>
        <tissue evidence="5">Salivary glands</tissue>
    </source>
</reference>
<sequence length="373" mass="40909">MYRSYLCVEVVILLLLSHVGWNGPSSPRVQPCSRAQSHVARQLVRRKVTAVLQRYRVSLGPECPLHPSRDLFWWPPNESKHSWSCPMCGRSFFCHEKLTSHWDQEHAPQMPPKADRGVCLADYCDILRCDVLGPRVAAAERASASGSSAVVEALPDKPKADEGRCGSPPAADHPRCSCDQRHMSALQQKCRIVVQQCVIGLLSVLSVKDFQDIEDELNNGICSYLTCNKYWDDSLNEERRVPMLFSMIIGIILVGGFCLCYYIVWILFEAIPLPSLGSPCGGAAYDDVATAVSWAATRTRSITRPPTCGDAGSGQQSALLTPGRIAWGQEKPPELAARHPRIVSALGAWRQTGAGGPRLSSAEACRILAPFGL</sequence>
<evidence type="ECO:0000256" key="1">
    <source>
        <dbReference type="PROSITE-ProRule" id="PRU00042"/>
    </source>
</evidence>
<dbReference type="PROSITE" id="PS00028">
    <property type="entry name" value="ZINC_FINGER_C2H2_1"/>
    <property type="match status" value="1"/>
</dbReference>
<evidence type="ECO:0000256" key="3">
    <source>
        <dbReference type="SAM" id="SignalP"/>
    </source>
</evidence>
<accession>A0AAQ4EYT2</accession>
<dbReference type="PROSITE" id="PS50157">
    <property type="entry name" value="ZINC_FINGER_C2H2_2"/>
    <property type="match status" value="1"/>
</dbReference>
<dbReference type="InterPro" id="IPR013087">
    <property type="entry name" value="Znf_C2H2_type"/>
</dbReference>
<organism evidence="5 6">
    <name type="scientific">Amblyomma americanum</name>
    <name type="common">Lone star tick</name>
    <dbReference type="NCBI Taxonomy" id="6943"/>
    <lineage>
        <taxon>Eukaryota</taxon>
        <taxon>Metazoa</taxon>
        <taxon>Ecdysozoa</taxon>
        <taxon>Arthropoda</taxon>
        <taxon>Chelicerata</taxon>
        <taxon>Arachnida</taxon>
        <taxon>Acari</taxon>
        <taxon>Parasitiformes</taxon>
        <taxon>Ixodida</taxon>
        <taxon>Ixodoidea</taxon>
        <taxon>Ixodidae</taxon>
        <taxon>Amblyomminae</taxon>
        <taxon>Amblyomma</taxon>
    </lineage>
</organism>
<keyword evidence="2" id="KW-0472">Membrane</keyword>
<keyword evidence="1" id="KW-0479">Metal-binding</keyword>
<dbReference type="AlphaFoldDB" id="A0AAQ4EYT2"/>
<evidence type="ECO:0000256" key="2">
    <source>
        <dbReference type="SAM" id="Phobius"/>
    </source>
</evidence>
<feature type="signal peptide" evidence="3">
    <location>
        <begin position="1"/>
        <end position="22"/>
    </location>
</feature>